<dbReference type="InterPro" id="IPR005570">
    <property type="entry name" value="RPABC3"/>
</dbReference>
<organism evidence="4 5">
    <name type="scientific">Vitis vinifera</name>
    <name type="common">Grape</name>
    <dbReference type="NCBI Taxonomy" id="29760"/>
    <lineage>
        <taxon>Eukaryota</taxon>
        <taxon>Viridiplantae</taxon>
        <taxon>Streptophyta</taxon>
        <taxon>Embryophyta</taxon>
        <taxon>Tracheophyta</taxon>
        <taxon>Spermatophyta</taxon>
        <taxon>Magnoliopsida</taxon>
        <taxon>eudicotyledons</taxon>
        <taxon>Gunneridae</taxon>
        <taxon>Pentapetalae</taxon>
        <taxon>rosids</taxon>
        <taxon>Vitales</taxon>
        <taxon>Vitaceae</taxon>
        <taxon>Viteae</taxon>
        <taxon>Vitis</taxon>
    </lineage>
</organism>
<name>A0ABY9BZH3_VITVI</name>
<dbReference type="Gene3D" id="2.40.50.140">
    <property type="entry name" value="Nucleic acid-binding proteins"/>
    <property type="match status" value="1"/>
</dbReference>
<keyword evidence="3" id="KW-0539">Nucleus</keyword>
<dbReference type="PANTHER" id="PTHR10917">
    <property type="entry name" value="DNA-DIRECTED RNA POLYMERASES I, II, AND III SUBUNIT RPABC3"/>
    <property type="match status" value="1"/>
</dbReference>
<comment type="subcellular location">
    <subcellularLocation>
        <location evidence="1">Nucleus</location>
    </subcellularLocation>
</comment>
<evidence type="ECO:0000256" key="1">
    <source>
        <dbReference type="ARBA" id="ARBA00004123"/>
    </source>
</evidence>
<evidence type="ECO:0000313" key="5">
    <source>
        <dbReference type="Proteomes" id="UP001227230"/>
    </source>
</evidence>
<dbReference type="PANTHER" id="PTHR10917:SF0">
    <property type="entry name" value="DNA-DIRECTED RNA POLYMERASES I, II, AND III SUBUNIT RPABC3"/>
    <property type="match status" value="1"/>
</dbReference>
<evidence type="ECO:0000313" key="4">
    <source>
        <dbReference type="EMBL" id="WJZ88231.1"/>
    </source>
</evidence>
<gene>
    <name evidence="4" type="ORF">VitviT2T_007553</name>
</gene>
<dbReference type="SMART" id="SM00658">
    <property type="entry name" value="RPOL8c"/>
    <property type="match status" value="1"/>
</dbReference>
<dbReference type="Pfam" id="PF03870">
    <property type="entry name" value="RNA_pol_Rpb8"/>
    <property type="match status" value="1"/>
</dbReference>
<evidence type="ECO:0000256" key="2">
    <source>
        <dbReference type="ARBA" id="ARBA00008912"/>
    </source>
</evidence>
<keyword evidence="5" id="KW-1185">Reference proteome</keyword>
<proteinExistence type="inferred from homology"/>
<comment type="similarity">
    <text evidence="2">Belongs to the eukaryotic RPB8 RNA polymerase subunit family.</text>
</comment>
<dbReference type="EMBL" id="CP126652">
    <property type="protein sequence ID" value="WJZ88231.1"/>
    <property type="molecule type" value="Genomic_DNA"/>
</dbReference>
<sequence length="162" mass="18244">MGEYLLPRDNFAVTMVETFFDDIFVVDGQDPGGKKFDKVSRIEASSEQYDMFMQLDVNIEAYPIQAGEKFRMVLAPTLHLDGADVTDYFTQGEQKSLADKFDYVMYGIIYKVSNEGSGPDVKGVIYASFGGLLMILKGDPSNLNKLEVNKRLFLLMKKVLLI</sequence>
<protein>
    <recommendedName>
        <fullName evidence="6">DNA-directed RNA polymerases II, IV and V subunit 8B</fullName>
    </recommendedName>
</protein>
<dbReference type="InterPro" id="IPR012340">
    <property type="entry name" value="NA-bd_OB-fold"/>
</dbReference>
<dbReference type="PIRSF" id="PIRSF000779">
    <property type="entry name" value="RNA_pol_Rpb8"/>
    <property type="match status" value="1"/>
</dbReference>
<dbReference type="SUPFAM" id="SSF50249">
    <property type="entry name" value="Nucleic acid-binding proteins"/>
    <property type="match status" value="1"/>
</dbReference>
<accession>A0ABY9BZH3</accession>
<evidence type="ECO:0000256" key="3">
    <source>
        <dbReference type="ARBA" id="ARBA00023242"/>
    </source>
</evidence>
<reference evidence="4 5" key="1">
    <citation type="journal article" date="2023" name="Hortic Res">
        <title>The complete reference genome for grapevine (Vitis vinifera L.) genetics and breeding.</title>
        <authorList>
            <person name="Shi X."/>
            <person name="Cao S."/>
            <person name="Wang X."/>
            <person name="Huang S."/>
            <person name="Wang Y."/>
            <person name="Liu Z."/>
            <person name="Liu W."/>
            <person name="Leng X."/>
            <person name="Peng Y."/>
            <person name="Wang N."/>
            <person name="Wang Y."/>
            <person name="Ma Z."/>
            <person name="Xu X."/>
            <person name="Zhang F."/>
            <person name="Xue H."/>
            <person name="Zhong H."/>
            <person name="Wang Y."/>
            <person name="Zhang K."/>
            <person name="Velt A."/>
            <person name="Avia K."/>
            <person name="Holtgrawe D."/>
            <person name="Grimplet J."/>
            <person name="Matus J.T."/>
            <person name="Ware D."/>
            <person name="Wu X."/>
            <person name="Wang H."/>
            <person name="Liu C."/>
            <person name="Fang Y."/>
            <person name="Rustenholz C."/>
            <person name="Cheng Z."/>
            <person name="Xiao H."/>
            <person name="Zhou Y."/>
        </authorList>
    </citation>
    <scope>NUCLEOTIDE SEQUENCE [LARGE SCALE GENOMIC DNA]</scope>
    <source>
        <strain evidence="5">cv. Pinot noir / PN40024</strain>
        <tissue evidence="4">Leaf</tissue>
    </source>
</reference>
<dbReference type="Proteomes" id="UP001227230">
    <property type="component" value="Chromosome 5"/>
</dbReference>
<evidence type="ECO:0008006" key="6">
    <source>
        <dbReference type="Google" id="ProtNLM"/>
    </source>
</evidence>